<accession>A0AAE1BZ23</accession>
<protein>
    <submittedName>
        <fullName evidence="1">Uncharacterized protein</fullName>
    </submittedName>
</protein>
<evidence type="ECO:0000313" key="2">
    <source>
        <dbReference type="Proteomes" id="UP001274830"/>
    </source>
</evidence>
<reference evidence="1" key="1">
    <citation type="submission" date="2023-07" db="EMBL/GenBank/DDBJ databases">
        <title>Black Yeasts Isolated from many extreme environments.</title>
        <authorList>
            <person name="Coleine C."/>
            <person name="Stajich J.E."/>
            <person name="Selbmann L."/>
        </authorList>
    </citation>
    <scope>NUCLEOTIDE SEQUENCE</scope>
    <source>
        <strain evidence="1">CCFEE 5485</strain>
    </source>
</reference>
<gene>
    <name evidence="1" type="ORF">LTR78_006969</name>
</gene>
<dbReference type="EMBL" id="JAUTXT010000027">
    <property type="protein sequence ID" value="KAK3673129.1"/>
    <property type="molecule type" value="Genomic_DNA"/>
</dbReference>
<comment type="caution">
    <text evidence="1">The sequence shown here is derived from an EMBL/GenBank/DDBJ whole genome shotgun (WGS) entry which is preliminary data.</text>
</comment>
<name>A0AAE1BZ23_9PEZI</name>
<proteinExistence type="predicted"/>
<dbReference type="Proteomes" id="UP001274830">
    <property type="component" value="Unassembled WGS sequence"/>
</dbReference>
<sequence>MAEQKPCLLSLPLELREMIWRDVLVEPEPIFTCLAQHAVTRPRDSSKRARIRAFWSDRYSRTPTAPETKVSLWPRLPTLSRVSAQLRREALEVFFRDNVFLFRLDCHMSDHDVQRWQDSLMAQWSPKMLGAHLFKSWTLRLEFMVQSQTGGMRQPTAIDCKLGAADRLLLSFSGALEQECTCRCRDGAEGLSSELATAEAGSATTLARFATLVEEQMKSDWERRGRRMTPPCPCVRCGLMRSEKRTPDELKRYSDQYWKALGASQTVMEPMNYRSGGRLVV</sequence>
<evidence type="ECO:0000313" key="1">
    <source>
        <dbReference type="EMBL" id="KAK3673129.1"/>
    </source>
</evidence>
<organism evidence="1 2">
    <name type="scientific">Recurvomyces mirabilis</name>
    <dbReference type="NCBI Taxonomy" id="574656"/>
    <lineage>
        <taxon>Eukaryota</taxon>
        <taxon>Fungi</taxon>
        <taxon>Dikarya</taxon>
        <taxon>Ascomycota</taxon>
        <taxon>Pezizomycotina</taxon>
        <taxon>Dothideomycetes</taxon>
        <taxon>Dothideomycetidae</taxon>
        <taxon>Mycosphaerellales</taxon>
        <taxon>Teratosphaeriaceae</taxon>
        <taxon>Recurvomyces</taxon>
    </lineage>
</organism>
<keyword evidence="2" id="KW-1185">Reference proteome</keyword>
<dbReference type="AlphaFoldDB" id="A0AAE1BZ23"/>